<protein>
    <submittedName>
        <fullName evidence="1">Uncharacterized protein</fullName>
    </submittedName>
</protein>
<keyword evidence="2" id="KW-1185">Reference proteome</keyword>
<organism evidence="1 2">
    <name type="scientific">Haliscomenobacter hydrossis (strain ATCC 27775 / DSM 1100 / LMG 10767 / O)</name>
    <dbReference type="NCBI Taxonomy" id="760192"/>
    <lineage>
        <taxon>Bacteria</taxon>
        <taxon>Pseudomonadati</taxon>
        <taxon>Bacteroidota</taxon>
        <taxon>Saprospiria</taxon>
        <taxon>Saprospirales</taxon>
        <taxon>Haliscomenobacteraceae</taxon>
        <taxon>Haliscomenobacter</taxon>
    </lineage>
</organism>
<dbReference type="EMBL" id="CP002691">
    <property type="protein sequence ID" value="AEE50035.1"/>
    <property type="molecule type" value="Genomic_DNA"/>
</dbReference>
<dbReference type="OrthoDB" id="794480at2"/>
<sequence length="121" mass="14276">MDIWETDFEWLRVRHVVQKTFGKDALPDLNAVLFLIGIQELGRWKKEYSKEEKQDLMHIAICRLLSYDGYYRFVGRDADGWPHYEMVMPVETKGVEAQEAFLKSKAIQYFREIEAENGGLE</sequence>
<dbReference type="KEGG" id="hhy:Halhy_2150"/>
<dbReference type="RefSeq" id="WP_013764588.1">
    <property type="nucleotide sequence ID" value="NC_015510.1"/>
</dbReference>
<name>F4KRT1_HALH1</name>
<evidence type="ECO:0000313" key="1">
    <source>
        <dbReference type="EMBL" id="AEE50035.1"/>
    </source>
</evidence>
<dbReference type="STRING" id="760192.Halhy_2150"/>
<dbReference type="AlphaFoldDB" id="F4KRT1"/>
<dbReference type="Proteomes" id="UP000008461">
    <property type="component" value="Chromosome"/>
</dbReference>
<reference evidence="1 2" key="1">
    <citation type="journal article" date="2011" name="Stand. Genomic Sci.">
        <title>Complete genome sequence of Haliscomenobacter hydrossis type strain (O).</title>
        <authorList>
            <consortium name="US DOE Joint Genome Institute (JGI-PGF)"/>
            <person name="Daligault H."/>
            <person name="Lapidus A."/>
            <person name="Zeytun A."/>
            <person name="Nolan M."/>
            <person name="Lucas S."/>
            <person name="Del Rio T.G."/>
            <person name="Tice H."/>
            <person name="Cheng J.F."/>
            <person name="Tapia R."/>
            <person name="Han C."/>
            <person name="Goodwin L."/>
            <person name="Pitluck S."/>
            <person name="Liolios K."/>
            <person name="Pagani I."/>
            <person name="Ivanova N."/>
            <person name="Huntemann M."/>
            <person name="Mavromatis K."/>
            <person name="Mikhailova N."/>
            <person name="Pati A."/>
            <person name="Chen A."/>
            <person name="Palaniappan K."/>
            <person name="Land M."/>
            <person name="Hauser L."/>
            <person name="Brambilla E.M."/>
            <person name="Rohde M."/>
            <person name="Verbarg S."/>
            <person name="Goker M."/>
            <person name="Bristow J."/>
            <person name="Eisen J.A."/>
            <person name="Markowitz V."/>
            <person name="Hugenholtz P."/>
            <person name="Kyrpides N.C."/>
            <person name="Klenk H.P."/>
            <person name="Woyke T."/>
        </authorList>
    </citation>
    <scope>NUCLEOTIDE SEQUENCE [LARGE SCALE GENOMIC DNA]</scope>
    <source>
        <strain evidence="2">ATCC 27775 / DSM 1100 / LMG 10767 / O</strain>
    </source>
</reference>
<evidence type="ECO:0000313" key="2">
    <source>
        <dbReference type="Proteomes" id="UP000008461"/>
    </source>
</evidence>
<dbReference type="HOGENOM" id="CLU_2070122_0_0_10"/>
<reference key="2">
    <citation type="submission" date="2011-04" db="EMBL/GenBank/DDBJ databases">
        <title>Complete sequence of chromosome of Haliscomenobacter hydrossis DSM 1100.</title>
        <authorList>
            <consortium name="US DOE Joint Genome Institute (JGI-PGF)"/>
            <person name="Lucas S."/>
            <person name="Han J."/>
            <person name="Lapidus A."/>
            <person name="Bruce D."/>
            <person name="Goodwin L."/>
            <person name="Pitluck S."/>
            <person name="Peters L."/>
            <person name="Kyrpides N."/>
            <person name="Mavromatis K."/>
            <person name="Ivanova N."/>
            <person name="Ovchinnikova G."/>
            <person name="Pagani I."/>
            <person name="Daligault H."/>
            <person name="Detter J.C."/>
            <person name="Han C."/>
            <person name="Land M."/>
            <person name="Hauser L."/>
            <person name="Markowitz V."/>
            <person name="Cheng J.-F."/>
            <person name="Hugenholtz P."/>
            <person name="Woyke T."/>
            <person name="Wu D."/>
            <person name="Verbarg S."/>
            <person name="Frueling A."/>
            <person name="Brambilla E."/>
            <person name="Klenk H.-P."/>
            <person name="Eisen J.A."/>
        </authorList>
    </citation>
    <scope>NUCLEOTIDE SEQUENCE</scope>
    <source>
        <strain>DSM 1100</strain>
    </source>
</reference>
<dbReference type="eggNOG" id="ENOG503006P">
    <property type="taxonomic scope" value="Bacteria"/>
</dbReference>
<proteinExistence type="predicted"/>
<accession>F4KRT1</accession>
<gene>
    <name evidence="1" type="ordered locus">Halhy_2150</name>
</gene>